<evidence type="ECO:0000256" key="4">
    <source>
        <dbReference type="ARBA" id="ARBA00023163"/>
    </source>
</evidence>
<dbReference type="GO" id="GO:0003677">
    <property type="term" value="F:DNA binding"/>
    <property type="evidence" value="ECO:0007669"/>
    <property type="project" value="InterPro"/>
</dbReference>
<evidence type="ECO:0000256" key="2">
    <source>
        <dbReference type="ARBA" id="ARBA00009430"/>
    </source>
</evidence>
<dbReference type="STRING" id="81985.R0G9U8"/>
<keyword evidence="5" id="KW-0539">Nucleus</keyword>
<dbReference type="GO" id="GO:0006351">
    <property type="term" value="P:DNA-templated transcription"/>
    <property type="evidence" value="ECO:0007669"/>
    <property type="project" value="InterPro"/>
</dbReference>
<dbReference type="Pfam" id="PF06870">
    <property type="entry name" value="RNA_pol_I_A49"/>
    <property type="match status" value="1"/>
</dbReference>
<dbReference type="PANTHER" id="PTHR14440">
    <property type="entry name" value="DNA-DIRECTED RNA POLYMERASE I SUBUNIT RPA49"/>
    <property type="match status" value="1"/>
</dbReference>
<dbReference type="GO" id="GO:0005730">
    <property type="term" value="C:nucleolus"/>
    <property type="evidence" value="ECO:0007669"/>
    <property type="project" value="UniProtKB-SubCell"/>
</dbReference>
<dbReference type="OrthoDB" id="532500at2759"/>
<dbReference type="InterPro" id="IPR009668">
    <property type="entry name" value="RNA_pol-assoc_fac_A49-like"/>
</dbReference>
<comment type="subcellular location">
    <subcellularLocation>
        <location evidence="1">Nucleus</location>
        <location evidence="1">Nucleolus</location>
    </subcellularLocation>
</comment>
<dbReference type="Proteomes" id="UP000029121">
    <property type="component" value="Unassembled WGS sequence"/>
</dbReference>
<reference evidence="8" key="1">
    <citation type="journal article" date="2013" name="Nat. Genet.">
        <title>The Capsella rubella genome and the genomic consequences of rapid mating system evolution.</title>
        <authorList>
            <person name="Slotte T."/>
            <person name="Hazzouri K.M."/>
            <person name="Agren J.A."/>
            <person name="Koenig D."/>
            <person name="Maumus F."/>
            <person name="Guo Y.L."/>
            <person name="Steige K."/>
            <person name="Platts A.E."/>
            <person name="Escobar J.S."/>
            <person name="Newman L.K."/>
            <person name="Wang W."/>
            <person name="Mandakova T."/>
            <person name="Vello E."/>
            <person name="Smith L.M."/>
            <person name="Henz S.R."/>
            <person name="Steffen J."/>
            <person name="Takuno S."/>
            <person name="Brandvain Y."/>
            <person name="Coop G."/>
            <person name="Andolfatto P."/>
            <person name="Hu T.T."/>
            <person name="Blanchette M."/>
            <person name="Clark R.M."/>
            <person name="Quesneville H."/>
            <person name="Nordborg M."/>
            <person name="Gaut B.S."/>
            <person name="Lysak M.A."/>
            <person name="Jenkins J."/>
            <person name="Grimwood J."/>
            <person name="Chapman J."/>
            <person name="Prochnik S."/>
            <person name="Shu S."/>
            <person name="Rokhsar D."/>
            <person name="Schmutz J."/>
            <person name="Weigel D."/>
            <person name="Wright S.I."/>
        </authorList>
    </citation>
    <scope>NUCLEOTIDE SEQUENCE [LARGE SCALE GENOMIC DNA]</scope>
    <source>
        <strain evidence="8">cv. Monte Gargano</strain>
    </source>
</reference>
<dbReference type="eggNOG" id="KOG4183">
    <property type="taxonomic scope" value="Eukaryota"/>
</dbReference>
<protein>
    <submittedName>
        <fullName evidence="7">Uncharacterized protein</fullName>
    </submittedName>
</protein>
<evidence type="ECO:0000313" key="8">
    <source>
        <dbReference type="Proteomes" id="UP000029121"/>
    </source>
</evidence>
<keyword evidence="3" id="KW-0240">DNA-directed RNA polymerase</keyword>
<sequence length="335" mass="37561">MGDEHHNQESGASNSTDHHEDDNTCEEDPETGEKVNETPKVTVCRDKDEPNERFEVVVSPPRANVYFTGTSFSGEAAAPGTNTYALGFGNGKTKRIRILPVATNKEQDNMNIGDSNRSTSCIVARNIPPYDASATTPIKAYPLDKIIEEEEWDSLQDIYLLLQDESVAAAVNAYPLFVRNRLHKLRDIEDDSEKKMLSAALSLLTHLVKFKNMYSTGGFVSAKGHKFPGIIHQKCVTLFKKYPFLNEISIDKTNLMISYVLVLALHVDNFKTDPEDIAKDLKMSAIELRKHLASLGCKLSWEKSILVATLPTPLKFSESKLNTRRRKRAKIQYKG</sequence>
<dbReference type="KEGG" id="crb:17891218"/>
<evidence type="ECO:0000256" key="5">
    <source>
        <dbReference type="ARBA" id="ARBA00023242"/>
    </source>
</evidence>
<accession>R0G9U8</accession>
<evidence type="ECO:0000256" key="3">
    <source>
        <dbReference type="ARBA" id="ARBA00022478"/>
    </source>
</evidence>
<name>R0G9U8_9BRAS</name>
<dbReference type="EMBL" id="KB870807">
    <property type="protein sequence ID" value="EOA32331.1"/>
    <property type="molecule type" value="Genomic_DNA"/>
</dbReference>
<feature type="compositionally biased region" description="Basic and acidic residues" evidence="6">
    <location>
        <begin position="31"/>
        <end position="47"/>
    </location>
</feature>
<keyword evidence="8" id="KW-1185">Reference proteome</keyword>
<feature type="region of interest" description="Disordered" evidence="6">
    <location>
        <begin position="1"/>
        <end position="47"/>
    </location>
</feature>
<comment type="similarity">
    <text evidence="2">Belongs to the eukaryotic RPA49/POLR1E RNA polymerase subunit family.</text>
</comment>
<proteinExistence type="inferred from homology"/>
<evidence type="ECO:0000256" key="1">
    <source>
        <dbReference type="ARBA" id="ARBA00004604"/>
    </source>
</evidence>
<organism evidence="7 8">
    <name type="scientific">Capsella rubella</name>
    <dbReference type="NCBI Taxonomy" id="81985"/>
    <lineage>
        <taxon>Eukaryota</taxon>
        <taxon>Viridiplantae</taxon>
        <taxon>Streptophyta</taxon>
        <taxon>Embryophyta</taxon>
        <taxon>Tracheophyta</taxon>
        <taxon>Spermatophyta</taxon>
        <taxon>Magnoliopsida</taxon>
        <taxon>eudicotyledons</taxon>
        <taxon>Gunneridae</taxon>
        <taxon>Pentapetalae</taxon>
        <taxon>rosids</taxon>
        <taxon>malvids</taxon>
        <taxon>Brassicales</taxon>
        <taxon>Brassicaceae</taxon>
        <taxon>Camelineae</taxon>
        <taxon>Capsella</taxon>
    </lineage>
</organism>
<keyword evidence="4" id="KW-0804">Transcription</keyword>
<dbReference type="AlphaFoldDB" id="R0G9U8"/>
<evidence type="ECO:0000313" key="7">
    <source>
        <dbReference type="EMBL" id="EOA32331.1"/>
    </source>
</evidence>
<evidence type="ECO:0000256" key="6">
    <source>
        <dbReference type="SAM" id="MobiDB-lite"/>
    </source>
</evidence>
<gene>
    <name evidence="7" type="ORF">CARUB_v10015593mg</name>
</gene>
<dbReference type="GO" id="GO:0000428">
    <property type="term" value="C:DNA-directed RNA polymerase complex"/>
    <property type="evidence" value="ECO:0007669"/>
    <property type="project" value="UniProtKB-KW"/>
</dbReference>